<proteinExistence type="inferred from homology"/>
<reference evidence="8 9" key="1">
    <citation type="submission" date="2017-12" db="EMBL/GenBank/DDBJ databases">
        <authorList>
            <person name="Pombert J.-F."/>
            <person name="Haag K.L."/>
            <person name="Ebert D."/>
        </authorList>
    </citation>
    <scope>NUCLEOTIDE SEQUENCE [LARGE SCALE GENOMIC DNA]</scope>
    <source>
        <strain evidence="8">IL-BN-2</strain>
    </source>
</reference>
<name>A0A4Q9KYR9_9MICR</name>
<feature type="non-terminal residue" evidence="8">
    <location>
        <position position="275"/>
    </location>
</feature>
<dbReference type="PROSITE" id="PS01194">
    <property type="entry name" value="RIBOSOMAL_L15E"/>
    <property type="match status" value="1"/>
</dbReference>
<evidence type="ECO:0000313" key="9">
    <source>
        <dbReference type="Proteomes" id="UP000293045"/>
    </source>
</evidence>
<dbReference type="AlphaFoldDB" id="A0A4Q9KYR9"/>
<dbReference type="PRINTS" id="PR00881">
    <property type="entry name" value="L7ARS6FAMILY"/>
</dbReference>
<organism evidence="8 9">
    <name type="scientific">Hamiltosporidium magnivora</name>
    <dbReference type="NCBI Taxonomy" id="148818"/>
    <lineage>
        <taxon>Eukaryota</taxon>
        <taxon>Fungi</taxon>
        <taxon>Fungi incertae sedis</taxon>
        <taxon>Microsporidia</taxon>
        <taxon>Dubosqiidae</taxon>
        <taxon>Hamiltosporidium</taxon>
    </lineage>
</organism>
<dbReference type="Proteomes" id="UP000293045">
    <property type="component" value="Unassembled WGS sequence"/>
</dbReference>
<evidence type="ECO:0000256" key="6">
    <source>
        <dbReference type="SAM" id="MobiDB-lite"/>
    </source>
</evidence>
<evidence type="ECO:0000256" key="1">
    <source>
        <dbReference type="ARBA" id="ARBA00006857"/>
    </source>
</evidence>
<dbReference type="VEuPathDB" id="MicrosporidiaDB:CWI36_1093p0020"/>
<dbReference type="InterPro" id="IPR029064">
    <property type="entry name" value="Ribosomal_eL30-like_sf"/>
</dbReference>
<dbReference type="GO" id="GO:0022625">
    <property type="term" value="C:cytosolic large ribosomal subunit"/>
    <property type="evidence" value="ECO:0007669"/>
    <property type="project" value="TreeGrafter"/>
</dbReference>
<dbReference type="GO" id="GO:0003723">
    <property type="term" value="F:RNA binding"/>
    <property type="evidence" value="ECO:0007669"/>
    <property type="project" value="TreeGrafter"/>
</dbReference>
<comment type="similarity">
    <text evidence="2">Belongs to the eukaryotic ribosomal protein eL8 family.</text>
</comment>
<sequence length="275" mass="31106">MGASFYLRELHKKKQSDVMRYLLRLRAWEYRQRPAVHRAMRPTYPEKARKLGYKAKSGIYIFRVRVKRGNAKRVAKKGIINGKPSNQGIQQRKGSKSLQALGEIEVGKKIGNYRILNSYWVAQDWVYKFYEVIMVDPMNQSIRNDPRLNWICKGDKKHREARGLTSATKSSRGLGKGLRFNKTKGGSRKASNEKITGKIQKLLKVKRRAGVLKRGASACTKAILGGKSGFMVLGGDVSPLDLISHLPVLCEEKGVPYIFVNSKNDLCDASKRKLP</sequence>
<feature type="region of interest" description="Disordered" evidence="6">
    <location>
        <begin position="161"/>
        <end position="191"/>
    </location>
</feature>
<feature type="domain" description="Ribosomal protein eL8/eL30/eS12/Gadd45" evidence="7">
    <location>
        <begin position="198"/>
        <end position="273"/>
    </location>
</feature>
<dbReference type="InterPro" id="IPR000439">
    <property type="entry name" value="Ribosomal_eL15"/>
</dbReference>
<dbReference type="GO" id="GO:0003735">
    <property type="term" value="F:structural constituent of ribosome"/>
    <property type="evidence" value="ECO:0007669"/>
    <property type="project" value="InterPro"/>
</dbReference>
<dbReference type="Gene3D" id="3.30.1330.30">
    <property type="match status" value="1"/>
</dbReference>
<dbReference type="InterPro" id="IPR018492">
    <property type="entry name" value="Ribosomal_eL8/Nhp2"/>
</dbReference>
<evidence type="ECO:0000256" key="4">
    <source>
        <dbReference type="ARBA" id="ARBA00023274"/>
    </source>
</evidence>
<dbReference type="SUPFAM" id="SSF54189">
    <property type="entry name" value="Ribosomal proteins S24e, L23 and L15e"/>
    <property type="match status" value="1"/>
</dbReference>
<dbReference type="InterPro" id="IPR012678">
    <property type="entry name" value="Ribosomal_uL23/eL15/eS24_sf"/>
</dbReference>
<comment type="similarity">
    <text evidence="1 5">Belongs to the eukaryotic ribosomal protein eL15 family.</text>
</comment>
<dbReference type="FunFam" id="3.40.1120.10:FF:000001">
    <property type="entry name" value="Ribosomal protein L15"/>
    <property type="match status" value="1"/>
</dbReference>
<evidence type="ECO:0000259" key="7">
    <source>
        <dbReference type="Pfam" id="PF01248"/>
    </source>
</evidence>
<dbReference type="SUPFAM" id="SSF55315">
    <property type="entry name" value="L30e-like"/>
    <property type="match status" value="1"/>
</dbReference>
<dbReference type="Gene3D" id="3.40.1120.10">
    <property type="entry name" value="Ribosomal protein l15e"/>
    <property type="match status" value="1"/>
</dbReference>
<dbReference type="VEuPathDB" id="MicrosporidiaDB:CWI39_1774p0020"/>
<dbReference type="PANTHER" id="PTHR11847:SF4">
    <property type="entry name" value="LARGE RIBOSOMAL SUBUNIT PROTEIN EL15"/>
    <property type="match status" value="1"/>
</dbReference>
<dbReference type="InterPro" id="IPR020925">
    <property type="entry name" value="Ribosomal_eL15_CS"/>
</dbReference>
<keyword evidence="4 5" id="KW-0687">Ribonucleoprotein</keyword>
<gene>
    <name evidence="8" type="ORF">CWI39_1774p0020</name>
</gene>
<dbReference type="InterPro" id="IPR004038">
    <property type="entry name" value="Ribosomal_eL8/eL30/eS12/Gad45"/>
</dbReference>
<evidence type="ECO:0000313" key="8">
    <source>
        <dbReference type="EMBL" id="TBU00149.1"/>
    </source>
</evidence>
<dbReference type="EMBL" id="PIXR01001774">
    <property type="protein sequence ID" value="TBU00149.1"/>
    <property type="molecule type" value="Genomic_DNA"/>
</dbReference>
<protein>
    <recommendedName>
        <fullName evidence="5">Ribosomal protein L15</fullName>
    </recommendedName>
</protein>
<dbReference type="Pfam" id="PF01248">
    <property type="entry name" value="Ribosomal_L7Ae"/>
    <property type="match status" value="1"/>
</dbReference>
<dbReference type="VEuPathDB" id="MicrosporidiaDB:CWI36_1093p0030"/>
<comment type="caution">
    <text evidence="8">The sequence shown here is derived from an EMBL/GenBank/DDBJ whole genome shotgun (WGS) entry which is preliminary data.</text>
</comment>
<evidence type="ECO:0000256" key="3">
    <source>
        <dbReference type="ARBA" id="ARBA00022980"/>
    </source>
</evidence>
<dbReference type="InterPro" id="IPR024794">
    <property type="entry name" value="Rbsml_eL15_core_dom_sf"/>
</dbReference>
<dbReference type="SMART" id="SM01384">
    <property type="entry name" value="Ribosomal_L15e"/>
    <property type="match status" value="1"/>
</dbReference>
<evidence type="ECO:0000256" key="5">
    <source>
        <dbReference type="RuleBase" id="RU000663"/>
    </source>
</evidence>
<keyword evidence="3 5" id="KW-0689">Ribosomal protein</keyword>
<accession>A0A4Q9KYR9</accession>
<dbReference type="GO" id="GO:0002181">
    <property type="term" value="P:cytoplasmic translation"/>
    <property type="evidence" value="ECO:0007669"/>
    <property type="project" value="TreeGrafter"/>
</dbReference>
<evidence type="ECO:0000256" key="2">
    <source>
        <dbReference type="ARBA" id="ARBA00007337"/>
    </source>
</evidence>
<dbReference type="Pfam" id="PF00827">
    <property type="entry name" value="Ribosomal_L15e"/>
    <property type="match status" value="1"/>
</dbReference>
<dbReference type="PANTHER" id="PTHR11847">
    <property type="entry name" value="RIBOSOMAL PROTEIN L15"/>
    <property type="match status" value="1"/>
</dbReference>